<protein>
    <submittedName>
        <fullName evidence="1">Uncharacterized protein</fullName>
    </submittedName>
</protein>
<proteinExistence type="predicted"/>
<accession>A0A6H2A3P8</accession>
<organism evidence="1">
    <name type="scientific">viral metagenome</name>
    <dbReference type="NCBI Taxonomy" id="1070528"/>
    <lineage>
        <taxon>unclassified sequences</taxon>
        <taxon>metagenomes</taxon>
        <taxon>organismal metagenomes</taxon>
    </lineage>
</organism>
<evidence type="ECO:0000313" key="1">
    <source>
        <dbReference type="EMBL" id="QJA54070.1"/>
    </source>
</evidence>
<sequence>MNCGECMWHRDCGPEVPGKCESGCGDVWPEGPLCKAAVALADAEARAEAAEEKAGDMLAEAHEQMMLRNTAVESAGVLSAKVERLRGYLRDLAEGDCAYGDGCPDFGSRHGTCYPCQARKALEESK</sequence>
<dbReference type="EMBL" id="MT145114">
    <property type="protein sequence ID" value="QJI03729.1"/>
    <property type="molecule type" value="Genomic_DNA"/>
</dbReference>
<evidence type="ECO:0000313" key="2">
    <source>
        <dbReference type="EMBL" id="QJI03729.1"/>
    </source>
</evidence>
<gene>
    <name evidence="1" type="ORF">TM448A04287_0008</name>
    <name evidence="2" type="ORF">TM448B04948_0003</name>
</gene>
<dbReference type="AlphaFoldDB" id="A0A6H2A3P8"/>
<reference evidence="1" key="1">
    <citation type="submission" date="2020-03" db="EMBL/GenBank/DDBJ databases">
        <title>The deep terrestrial virosphere.</title>
        <authorList>
            <person name="Holmfeldt K."/>
            <person name="Nilsson E."/>
            <person name="Simone D."/>
            <person name="Lopez-Fernandez M."/>
            <person name="Wu X."/>
            <person name="de Brujin I."/>
            <person name="Lundin D."/>
            <person name="Andersson A."/>
            <person name="Bertilsson S."/>
            <person name="Dopson M."/>
        </authorList>
    </citation>
    <scope>NUCLEOTIDE SEQUENCE</scope>
    <source>
        <strain evidence="1">TM448A04287</strain>
        <strain evidence="2">TM448B04948</strain>
    </source>
</reference>
<name>A0A6H2A3P8_9ZZZZ</name>
<dbReference type="EMBL" id="MT144474">
    <property type="protein sequence ID" value="QJA54070.1"/>
    <property type="molecule type" value="Genomic_DNA"/>
</dbReference>